<reference evidence="1 2" key="1">
    <citation type="journal article" date="2018" name="Sci. Rep.">
        <title>Genomic signatures of local adaptation to the degree of environmental predictability in rotifers.</title>
        <authorList>
            <person name="Franch-Gras L."/>
            <person name="Hahn C."/>
            <person name="Garcia-Roger E.M."/>
            <person name="Carmona M.J."/>
            <person name="Serra M."/>
            <person name="Gomez A."/>
        </authorList>
    </citation>
    <scope>NUCLEOTIDE SEQUENCE [LARGE SCALE GENOMIC DNA]</scope>
    <source>
        <strain evidence="1">HYR1</strain>
    </source>
</reference>
<keyword evidence="2" id="KW-1185">Reference proteome</keyword>
<accession>A0A3M7T181</accession>
<protein>
    <submittedName>
        <fullName evidence="1">Uncharacterized protein</fullName>
    </submittedName>
</protein>
<proteinExistence type="predicted"/>
<evidence type="ECO:0000313" key="1">
    <source>
        <dbReference type="EMBL" id="RNA41588.1"/>
    </source>
</evidence>
<organism evidence="1 2">
    <name type="scientific">Brachionus plicatilis</name>
    <name type="common">Marine rotifer</name>
    <name type="synonym">Brachionus muelleri</name>
    <dbReference type="NCBI Taxonomy" id="10195"/>
    <lineage>
        <taxon>Eukaryota</taxon>
        <taxon>Metazoa</taxon>
        <taxon>Spiralia</taxon>
        <taxon>Gnathifera</taxon>
        <taxon>Rotifera</taxon>
        <taxon>Eurotatoria</taxon>
        <taxon>Monogononta</taxon>
        <taxon>Pseudotrocha</taxon>
        <taxon>Ploima</taxon>
        <taxon>Brachionidae</taxon>
        <taxon>Brachionus</taxon>
    </lineage>
</organism>
<dbReference type="AlphaFoldDB" id="A0A3M7T181"/>
<dbReference type="Proteomes" id="UP000276133">
    <property type="component" value="Unassembled WGS sequence"/>
</dbReference>
<gene>
    <name evidence="1" type="ORF">BpHYR1_003474</name>
</gene>
<evidence type="ECO:0000313" key="2">
    <source>
        <dbReference type="Proteomes" id="UP000276133"/>
    </source>
</evidence>
<sequence length="167" mass="19035">MIEKNEDKISQMNTTFFTAYKLILKSTSTLVILPLELFIKPLVELNLHILSTRDQMFQGHAIVTVNPYFTSLIQYAAFVAVEKTQERHLTAMIVQQLVHCRLKCPQRNNNIGQKSHIHLIALSVQRTIGLMEQLLHFIFQIVVVVLARKLNNPAISVFGLSNVNNVL</sequence>
<name>A0A3M7T181_BRAPC</name>
<dbReference type="EMBL" id="REGN01000480">
    <property type="protein sequence ID" value="RNA41588.1"/>
    <property type="molecule type" value="Genomic_DNA"/>
</dbReference>
<comment type="caution">
    <text evidence="1">The sequence shown here is derived from an EMBL/GenBank/DDBJ whole genome shotgun (WGS) entry which is preliminary data.</text>
</comment>